<dbReference type="Gene3D" id="3.40.50.1010">
    <property type="entry name" value="5'-nuclease"/>
    <property type="match status" value="1"/>
</dbReference>
<accession>A0ABN3Q3N3</accession>
<dbReference type="EMBL" id="BAAATD010000008">
    <property type="protein sequence ID" value="GAA2614261.1"/>
    <property type="molecule type" value="Genomic_DNA"/>
</dbReference>
<dbReference type="Proteomes" id="UP001501509">
    <property type="component" value="Unassembled WGS sequence"/>
</dbReference>
<evidence type="ECO:0000256" key="1">
    <source>
        <dbReference type="SAM" id="MobiDB-lite"/>
    </source>
</evidence>
<feature type="compositionally biased region" description="Polar residues" evidence="1">
    <location>
        <begin position="186"/>
        <end position="199"/>
    </location>
</feature>
<evidence type="ECO:0000313" key="4">
    <source>
        <dbReference type="Proteomes" id="UP001501509"/>
    </source>
</evidence>
<proteinExistence type="predicted"/>
<gene>
    <name evidence="3" type="ORF">GCM10010411_56480</name>
</gene>
<dbReference type="CDD" id="cd18722">
    <property type="entry name" value="PIN_NicB-like"/>
    <property type="match status" value="1"/>
</dbReference>
<dbReference type="PANTHER" id="PTHR35458">
    <property type="entry name" value="SLR0755 PROTEIN"/>
    <property type="match status" value="1"/>
</dbReference>
<evidence type="ECO:0000313" key="3">
    <source>
        <dbReference type="EMBL" id="GAA2614261.1"/>
    </source>
</evidence>
<keyword evidence="4" id="KW-1185">Reference proteome</keyword>
<evidence type="ECO:0000259" key="2">
    <source>
        <dbReference type="Pfam" id="PF01936"/>
    </source>
</evidence>
<organism evidence="3 4">
    <name type="scientific">Actinomadura fulvescens</name>
    <dbReference type="NCBI Taxonomy" id="46160"/>
    <lineage>
        <taxon>Bacteria</taxon>
        <taxon>Bacillati</taxon>
        <taxon>Actinomycetota</taxon>
        <taxon>Actinomycetes</taxon>
        <taxon>Streptosporangiales</taxon>
        <taxon>Thermomonosporaceae</taxon>
        <taxon>Actinomadura</taxon>
    </lineage>
</organism>
<protein>
    <recommendedName>
        <fullName evidence="2">NYN domain-containing protein</fullName>
    </recommendedName>
</protein>
<dbReference type="InterPro" id="IPR047140">
    <property type="entry name" value="LabA"/>
</dbReference>
<reference evidence="3 4" key="1">
    <citation type="journal article" date="2019" name="Int. J. Syst. Evol. Microbiol.">
        <title>The Global Catalogue of Microorganisms (GCM) 10K type strain sequencing project: providing services to taxonomists for standard genome sequencing and annotation.</title>
        <authorList>
            <consortium name="The Broad Institute Genomics Platform"/>
            <consortium name="The Broad Institute Genome Sequencing Center for Infectious Disease"/>
            <person name="Wu L."/>
            <person name="Ma J."/>
        </authorList>
    </citation>
    <scope>NUCLEOTIDE SEQUENCE [LARGE SCALE GENOMIC DNA]</scope>
    <source>
        <strain evidence="3 4">JCM 6833</strain>
    </source>
</reference>
<dbReference type="RefSeq" id="WP_344545481.1">
    <property type="nucleotide sequence ID" value="NZ_BAAATD010000008.1"/>
</dbReference>
<name>A0ABN3Q3N3_9ACTN</name>
<dbReference type="Pfam" id="PF01936">
    <property type="entry name" value="NYN"/>
    <property type="match status" value="1"/>
</dbReference>
<sequence>MSATERVVAYIDGFNLYFGIRAKGRRHLWLDLEALVKSLLSSQQQLVAIRYFTASVRNDPPAEQRQQLYLNALSAHSSKVEIRLGRFQEKTKQCRACRSSWSEYEEKETDVSLAVSLVEDGVNGLYDTALIVSADSDMCPAVRAIKRLRPSVRVVAALPPKRRSFALQGLCDATIPIGMAKVRQSQLPEQVTAGSQSYARPSHWR</sequence>
<dbReference type="PANTHER" id="PTHR35458:SF8">
    <property type="entry name" value="SLR0650 PROTEIN"/>
    <property type="match status" value="1"/>
</dbReference>
<dbReference type="InterPro" id="IPR021139">
    <property type="entry name" value="NYN"/>
</dbReference>
<comment type="caution">
    <text evidence="3">The sequence shown here is derived from an EMBL/GenBank/DDBJ whole genome shotgun (WGS) entry which is preliminary data.</text>
</comment>
<feature type="domain" description="NYN" evidence="2">
    <location>
        <begin position="7"/>
        <end position="176"/>
    </location>
</feature>
<feature type="region of interest" description="Disordered" evidence="1">
    <location>
        <begin position="186"/>
        <end position="205"/>
    </location>
</feature>